<dbReference type="Proteomes" id="UP000060787">
    <property type="component" value="Chromosome"/>
</dbReference>
<name>A0A0S2FC70_LYSAN</name>
<sequence>MLDALDAKQPAFWYTPHLVPRLCALAAALREDGEAARKRLAVSRRYVEGAADPSLWTEEARLRRDIEALIDSGRVSMRNGRETVASL</sequence>
<accession>A0A0S2FC70</accession>
<evidence type="ECO:0000313" key="1">
    <source>
        <dbReference type="EMBL" id="ALN81143.1"/>
    </source>
</evidence>
<proteinExistence type="predicted"/>
<dbReference type="STRING" id="84531.LA76x_3015"/>
<evidence type="ECO:0000313" key="2">
    <source>
        <dbReference type="Proteomes" id="UP000060787"/>
    </source>
</evidence>
<protein>
    <submittedName>
        <fullName evidence="1">Uncharacterized protein</fullName>
    </submittedName>
</protein>
<dbReference type="PATRIC" id="fig|84531.8.peg.3022"/>
<organism evidence="1 2">
    <name type="scientific">Lysobacter antibioticus</name>
    <dbReference type="NCBI Taxonomy" id="84531"/>
    <lineage>
        <taxon>Bacteria</taxon>
        <taxon>Pseudomonadati</taxon>
        <taxon>Pseudomonadota</taxon>
        <taxon>Gammaproteobacteria</taxon>
        <taxon>Lysobacterales</taxon>
        <taxon>Lysobacteraceae</taxon>
        <taxon>Lysobacter</taxon>
    </lineage>
</organism>
<gene>
    <name evidence="1" type="ORF">LA76x_3015</name>
</gene>
<reference evidence="1 2" key="1">
    <citation type="journal article" date="2015" name="BMC Genomics">
        <title>Comparative genomics and metabolic profiling of the genus Lysobacter.</title>
        <authorList>
            <person name="de Bruijn I."/>
            <person name="Cheng X."/>
            <person name="de Jager V."/>
            <person name="Exposito R.G."/>
            <person name="Watrous J."/>
            <person name="Patel N."/>
            <person name="Postma J."/>
            <person name="Dorrestein P.C."/>
            <person name="Kobayashi D."/>
            <person name="Raaijmakers J.M."/>
        </authorList>
    </citation>
    <scope>NUCLEOTIDE SEQUENCE [LARGE SCALE GENOMIC DNA]</scope>
    <source>
        <strain evidence="1 2">76</strain>
    </source>
</reference>
<keyword evidence="2" id="KW-1185">Reference proteome</keyword>
<dbReference type="EMBL" id="CP011129">
    <property type="protein sequence ID" value="ALN81143.1"/>
    <property type="molecule type" value="Genomic_DNA"/>
</dbReference>
<dbReference type="RefSeq" id="WP_148649745.1">
    <property type="nucleotide sequence ID" value="NZ_CP011129.1"/>
</dbReference>
<dbReference type="KEGG" id="lab:LA76x_3015"/>
<dbReference type="AlphaFoldDB" id="A0A0S2FC70"/>